<gene>
    <name evidence="5" type="ORF">CR165_12755</name>
</gene>
<dbReference type="OrthoDB" id="271711at2"/>
<evidence type="ECO:0000313" key="5">
    <source>
        <dbReference type="EMBL" id="PWC28554.1"/>
    </source>
</evidence>
<dbReference type="InterPro" id="IPR013131">
    <property type="entry name" value="Mannitol_DH_N"/>
</dbReference>
<dbReference type="InterPro" id="IPR036291">
    <property type="entry name" value="NAD(P)-bd_dom_sf"/>
</dbReference>
<dbReference type="SUPFAM" id="SSF48179">
    <property type="entry name" value="6-phosphogluconate dehydrogenase C-terminal domain-like"/>
    <property type="match status" value="1"/>
</dbReference>
<dbReference type="SUPFAM" id="SSF51735">
    <property type="entry name" value="NAD(P)-binding Rossmann-fold domains"/>
    <property type="match status" value="1"/>
</dbReference>
<feature type="domain" description="Mannitol dehydrogenase N-terminal" evidence="3">
    <location>
        <begin position="35"/>
        <end position="282"/>
    </location>
</feature>
<keyword evidence="6" id="KW-1185">Reference proteome</keyword>
<feature type="domain" description="Mannitol dehydrogenase C-terminal" evidence="4">
    <location>
        <begin position="291"/>
        <end position="483"/>
    </location>
</feature>
<dbReference type="RefSeq" id="WP_109517375.1">
    <property type="nucleotide sequence ID" value="NZ_PDOA01000007.1"/>
</dbReference>
<evidence type="ECO:0000256" key="2">
    <source>
        <dbReference type="ARBA" id="ARBA00023027"/>
    </source>
</evidence>
<dbReference type="PANTHER" id="PTHR43362">
    <property type="entry name" value="MANNITOL DEHYDROGENASE DSF1-RELATED"/>
    <property type="match status" value="1"/>
</dbReference>
<proteinExistence type="predicted"/>
<dbReference type="PROSITE" id="PS00974">
    <property type="entry name" value="MANNITOL_DHGENASE"/>
    <property type="match status" value="1"/>
</dbReference>
<dbReference type="InterPro" id="IPR013118">
    <property type="entry name" value="Mannitol_DH_C"/>
</dbReference>
<dbReference type="InterPro" id="IPR023027">
    <property type="entry name" value="Mannitol_DH_CS"/>
</dbReference>
<protein>
    <submittedName>
        <fullName evidence="5">Mannitol dehydrogenase</fullName>
    </submittedName>
</protein>
<dbReference type="Gene3D" id="3.40.50.720">
    <property type="entry name" value="NAD(P)-binding Rossmann-like Domain"/>
    <property type="match status" value="1"/>
</dbReference>
<evidence type="ECO:0000313" key="6">
    <source>
        <dbReference type="Proteomes" id="UP000245048"/>
    </source>
</evidence>
<keyword evidence="2" id="KW-0520">NAD</keyword>
<dbReference type="Pfam" id="PF01232">
    <property type="entry name" value="Mannitol_dh"/>
    <property type="match status" value="1"/>
</dbReference>
<sequence>MTEAAPRLSPATLGRLAPGGAVLLPRYDRAALRPAIVHLGLGAFFRAHGAHYTEDVLNQAGGDWGILGVSLQRPDQRDRLAPQGGLYTTLERGPDGERARIVGCLLGVMVAPEDPAAVVARLADPETRIVSLTVTEKGYCHDPATGRLNLAHPDIAHDLENPEAPRSAVGFLAAALRRRREAGQAPFTVLCCDNLPHNGALVAGLVRDFAARRDPAFAEWIAAEVRFPATMVDRIVPALAEADLAAAEAATGLADHAPVGHEPFRQWVIEDRFGPAGRPAWEMAGAQLVADVAPFEHMKLRLLNGAHSALAYLGYLAGHETIVDAVSDPVFAAYLRRLWAEIRPMVPPPPGQDLEAYTEALLARFGNPAIRHRTWQIAMDGSQKLPQRLLSTVRERRAAGLPIPALALAIAAWARYAGGTDETGAPIDVRDPMAAALRARLDAAGTVPAARIAALLAVEALFGTDLPADPAFVSAVTTAYETLLSAGARAAASA</sequence>
<dbReference type="Pfam" id="PF08125">
    <property type="entry name" value="Mannitol_dh_C"/>
    <property type="match status" value="1"/>
</dbReference>
<dbReference type="PANTHER" id="PTHR43362:SF1">
    <property type="entry name" value="MANNITOL DEHYDROGENASE 2-RELATED"/>
    <property type="match status" value="1"/>
</dbReference>
<evidence type="ECO:0000256" key="1">
    <source>
        <dbReference type="ARBA" id="ARBA00023002"/>
    </source>
</evidence>
<evidence type="ECO:0000259" key="4">
    <source>
        <dbReference type="Pfam" id="PF08125"/>
    </source>
</evidence>
<evidence type="ECO:0000259" key="3">
    <source>
        <dbReference type="Pfam" id="PF01232"/>
    </source>
</evidence>
<dbReference type="InterPro" id="IPR008927">
    <property type="entry name" value="6-PGluconate_DH-like_C_sf"/>
</dbReference>
<comment type="caution">
    <text evidence="5">The sequence shown here is derived from an EMBL/GenBank/DDBJ whole genome shotgun (WGS) entry which is preliminary data.</text>
</comment>
<dbReference type="InterPro" id="IPR013328">
    <property type="entry name" value="6PGD_dom2"/>
</dbReference>
<dbReference type="InterPro" id="IPR050988">
    <property type="entry name" value="Mannitol_DH/Oxidoreductase"/>
</dbReference>
<dbReference type="GO" id="GO:0019594">
    <property type="term" value="P:mannitol metabolic process"/>
    <property type="evidence" value="ECO:0007669"/>
    <property type="project" value="InterPro"/>
</dbReference>
<dbReference type="PRINTS" id="PR00084">
    <property type="entry name" value="MTLDHDRGNASE"/>
</dbReference>
<dbReference type="GO" id="GO:0016616">
    <property type="term" value="F:oxidoreductase activity, acting on the CH-OH group of donors, NAD or NADP as acceptor"/>
    <property type="evidence" value="ECO:0007669"/>
    <property type="project" value="TreeGrafter"/>
</dbReference>
<dbReference type="Gene3D" id="1.10.1040.10">
    <property type="entry name" value="N-(1-d-carboxylethyl)-l-norvaline Dehydrogenase, domain 2"/>
    <property type="match status" value="1"/>
</dbReference>
<dbReference type="AlphaFoldDB" id="A0A2U1V3U0"/>
<dbReference type="Proteomes" id="UP000245048">
    <property type="component" value="Unassembled WGS sequence"/>
</dbReference>
<dbReference type="InterPro" id="IPR000669">
    <property type="entry name" value="Mannitol_DH"/>
</dbReference>
<accession>A0A2U1V3U0</accession>
<name>A0A2U1V3U0_9PROT</name>
<reference evidence="6" key="1">
    <citation type="submission" date="2017-10" db="EMBL/GenBank/DDBJ databases">
        <authorList>
            <person name="Toshchakov S.V."/>
            <person name="Goeva M.A."/>
        </authorList>
    </citation>
    <scope>NUCLEOTIDE SEQUENCE [LARGE SCALE GENOMIC DNA]</scope>
    <source>
        <strain evidence="6">JR1/69-1-13</strain>
    </source>
</reference>
<keyword evidence="1" id="KW-0560">Oxidoreductase</keyword>
<organism evidence="5 6">
    <name type="scientific">Teichococcus aestuarii</name>
    <dbReference type="NCBI Taxonomy" id="568898"/>
    <lineage>
        <taxon>Bacteria</taxon>
        <taxon>Pseudomonadati</taxon>
        <taxon>Pseudomonadota</taxon>
        <taxon>Alphaproteobacteria</taxon>
        <taxon>Acetobacterales</taxon>
        <taxon>Roseomonadaceae</taxon>
        <taxon>Roseomonas</taxon>
    </lineage>
</organism>
<dbReference type="EMBL" id="PDOA01000007">
    <property type="protein sequence ID" value="PWC28554.1"/>
    <property type="molecule type" value="Genomic_DNA"/>
</dbReference>